<dbReference type="AlphaFoldDB" id="A0A1J5TZS1"/>
<feature type="transmembrane region" description="Helical" evidence="6">
    <location>
        <begin position="221"/>
        <end position="242"/>
    </location>
</feature>
<feature type="transmembrane region" description="Helical" evidence="6">
    <location>
        <begin position="314"/>
        <end position="336"/>
    </location>
</feature>
<feature type="transmembrane region" description="Helical" evidence="6">
    <location>
        <begin position="133"/>
        <end position="154"/>
    </location>
</feature>
<evidence type="ECO:0000256" key="3">
    <source>
        <dbReference type="ARBA" id="ARBA00022692"/>
    </source>
</evidence>
<evidence type="ECO:0000256" key="2">
    <source>
        <dbReference type="ARBA" id="ARBA00022475"/>
    </source>
</evidence>
<organism evidence="7 8">
    <name type="scientific">Marine Group III euryarchaeote CG-Epi1</name>
    <dbReference type="NCBI Taxonomy" id="1888995"/>
    <lineage>
        <taxon>Archaea</taxon>
        <taxon>Methanobacteriati</taxon>
        <taxon>Thermoplasmatota</taxon>
        <taxon>Thermoplasmata</taxon>
        <taxon>Candidatus Thermoprofundales</taxon>
    </lineage>
</organism>
<keyword evidence="3 6" id="KW-0812">Transmembrane</keyword>
<dbReference type="STRING" id="1888995.BD935_02460"/>
<dbReference type="InterPro" id="IPR050833">
    <property type="entry name" value="Poly_Biosynth_Transport"/>
</dbReference>
<keyword evidence="2" id="KW-1003">Cell membrane</keyword>
<evidence type="ECO:0000256" key="5">
    <source>
        <dbReference type="ARBA" id="ARBA00023136"/>
    </source>
</evidence>
<dbReference type="EMBL" id="MIZA01000022">
    <property type="protein sequence ID" value="OIR17526.1"/>
    <property type="molecule type" value="Genomic_DNA"/>
</dbReference>
<feature type="transmembrane region" description="Helical" evidence="6">
    <location>
        <begin position="412"/>
        <end position="431"/>
    </location>
</feature>
<comment type="caution">
    <text evidence="7">The sequence shown here is derived from an EMBL/GenBank/DDBJ whole genome shotgun (WGS) entry which is preliminary data.</text>
</comment>
<dbReference type="PANTHER" id="PTHR30250:SF11">
    <property type="entry name" value="O-ANTIGEN TRANSPORTER-RELATED"/>
    <property type="match status" value="1"/>
</dbReference>
<keyword evidence="4 6" id="KW-1133">Transmembrane helix</keyword>
<feature type="transmembrane region" description="Helical" evidence="6">
    <location>
        <begin position="36"/>
        <end position="57"/>
    </location>
</feature>
<feature type="transmembrane region" description="Helical" evidence="6">
    <location>
        <begin position="69"/>
        <end position="91"/>
    </location>
</feature>
<evidence type="ECO:0000256" key="1">
    <source>
        <dbReference type="ARBA" id="ARBA00004651"/>
    </source>
</evidence>
<dbReference type="GO" id="GO:0005886">
    <property type="term" value="C:plasma membrane"/>
    <property type="evidence" value="ECO:0007669"/>
    <property type="project" value="UniProtKB-SubCell"/>
</dbReference>
<proteinExistence type="predicted"/>
<feature type="transmembrane region" description="Helical" evidence="6">
    <location>
        <begin position="343"/>
        <end position="363"/>
    </location>
</feature>
<evidence type="ECO:0000256" key="6">
    <source>
        <dbReference type="SAM" id="Phobius"/>
    </source>
</evidence>
<comment type="subcellular location">
    <subcellularLocation>
        <location evidence="1">Cell membrane</location>
        <topology evidence="1">Multi-pass membrane protein</topology>
    </subcellularLocation>
</comment>
<feature type="transmembrane region" description="Helical" evidence="6">
    <location>
        <begin position="283"/>
        <end position="302"/>
    </location>
</feature>
<name>A0A1J5TZS1_9ARCH</name>
<keyword evidence="5 6" id="KW-0472">Membrane</keyword>
<feature type="transmembrane region" description="Helical" evidence="6">
    <location>
        <begin position="103"/>
        <end position="126"/>
    </location>
</feature>
<dbReference type="PANTHER" id="PTHR30250">
    <property type="entry name" value="PST FAMILY PREDICTED COLANIC ACID TRANSPORTER"/>
    <property type="match status" value="1"/>
</dbReference>
<reference evidence="7 8" key="1">
    <citation type="submission" date="2016-08" db="EMBL/GenBank/DDBJ databases">
        <title>New Insights into Marine Group III Euryarchaeota, from dark to light.</title>
        <authorList>
            <person name="Haro-Moreno J.M."/>
            <person name="Rodriguez-Valera F."/>
            <person name="Lopez-Garcia P."/>
            <person name="Moreira D."/>
            <person name="Martin-Cuadrado A.B."/>
        </authorList>
    </citation>
    <scope>NUCLEOTIDE SEQUENCE [LARGE SCALE GENOMIC DNA]</scope>
    <source>
        <strain evidence="7">CG-Epi1</strain>
    </source>
</reference>
<sequence>MLIYGRASSFLLSLLIPFFLTRILLKEDYGSYQQLVMIYTIVQAILLFGMPQSLLYYYPRKEMGEHPLLVRQTWMILLFSALIVMSLFWLGSQIIDNHHLKEYLILLGIYTSLMIFVMPIQNLLILEGKTSTAMWSMIFFTVIDIAILPTAAWLNPTTLGILHGIIFAASLKVVMVLFHVYSTYLTKEISGTSYLKEQLAYGIPVGLTAMVYVINVNVDKYLVGLFFSSSVFAVYYLGSLWAPIFGWITQSASQVVTPMMSKAHKDGNLSEIKELYQNSISKLAFVFLPATILLIFIAEPLILTMFTETYRDSIPIFMIYLILVPTYSLNLGWILMASGQTKFLLKLALSMSIVNIILSYWLLTTLEGDNRLLGIPFSTVLVTWISTILVMNRSLATIESNFFETFPVKEMWKIASVSALSVLPVILLSAFELSNPLTLVLSIISFAIMFLALSYKLKLIGENEIKLAKSFLPFRNQ</sequence>
<feature type="transmembrane region" description="Helical" evidence="6">
    <location>
        <begin position="160"/>
        <end position="178"/>
    </location>
</feature>
<gene>
    <name evidence="7" type="ORF">BD935_02460</name>
</gene>
<protein>
    <submittedName>
        <fullName evidence="7">Uncharacterized protein</fullName>
    </submittedName>
</protein>
<evidence type="ECO:0000313" key="7">
    <source>
        <dbReference type="EMBL" id="OIR17526.1"/>
    </source>
</evidence>
<accession>A0A1J5TZS1</accession>
<dbReference type="Pfam" id="PF13440">
    <property type="entry name" value="Polysacc_synt_3"/>
    <property type="match status" value="1"/>
</dbReference>
<feature type="transmembrane region" description="Helical" evidence="6">
    <location>
        <begin position="375"/>
        <end position="391"/>
    </location>
</feature>
<dbReference type="Proteomes" id="UP000183080">
    <property type="component" value="Unassembled WGS sequence"/>
</dbReference>
<evidence type="ECO:0000313" key="8">
    <source>
        <dbReference type="Proteomes" id="UP000183080"/>
    </source>
</evidence>
<evidence type="ECO:0000256" key="4">
    <source>
        <dbReference type="ARBA" id="ARBA00022989"/>
    </source>
</evidence>
<feature type="transmembrane region" description="Helical" evidence="6">
    <location>
        <begin position="199"/>
        <end position="215"/>
    </location>
</feature>
<feature type="transmembrane region" description="Helical" evidence="6">
    <location>
        <begin position="437"/>
        <end position="457"/>
    </location>
</feature>